<reference evidence="1 2" key="1">
    <citation type="submission" date="2021-08" db="EMBL/GenBank/DDBJ databases">
        <title>complete genome sequencing of Deefgea sp. D25.</title>
        <authorList>
            <person name="Bae J.-W."/>
            <person name="Gim D.-H."/>
        </authorList>
    </citation>
    <scope>NUCLEOTIDE SEQUENCE [LARGE SCALE GENOMIC DNA]</scope>
    <source>
        <strain evidence="1 2">D25</strain>
    </source>
</reference>
<dbReference type="InterPro" id="IPR026988">
    <property type="entry name" value="YaaC-like"/>
</dbReference>
<dbReference type="Proteomes" id="UP000825679">
    <property type="component" value="Chromosome"/>
</dbReference>
<dbReference type="Pfam" id="PF14175">
    <property type="entry name" value="YaaC"/>
    <property type="match status" value="1"/>
</dbReference>
<proteinExistence type="predicted"/>
<name>A0ABX8Z4G1_9NEIS</name>
<evidence type="ECO:0000313" key="2">
    <source>
        <dbReference type="Proteomes" id="UP000825679"/>
    </source>
</evidence>
<keyword evidence="2" id="KW-1185">Reference proteome</keyword>
<protein>
    <submittedName>
        <fullName evidence="1">Uncharacterized protein</fullName>
    </submittedName>
</protein>
<organism evidence="1 2">
    <name type="scientific">Deefgea tanakiae</name>
    <dbReference type="NCBI Taxonomy" id="2865840"/>
    <lineage>
        <taxon>Bacteria</taxon>
        <taxon>Pseudomonadati</taxon>
        <taxon>Pseudomonadota</taxon>
        <taxon>Betaproteobacteria</taxon>
        <taxon>Neisseriales</taxon>
        <taxon>Chitinibacteraceae</taxon>
        <taxon>Deefgea</taxon>
    </lineage>
</organism>
<accession>A0ABX8Z4G1</accession>
<evidence type="ECO:0000313" key="1">
    <source>
        <dbReference type="EMBL" id="QZA77472.1"/>
    </source>
</evidence>
<sequence length="109" mass="12248">MLNVGCGSMHDLEAFEMVAARGLKLSNRPGTVQCPANEMPQILPLLLSIYARAYYFGSITRYRPHHYPSITDSAFGSRVQDFITGQPQQFLYLLASEFAKREIAKPSIH</sequence>
<gene>
    <name evidence="1" type="ORF">K4H28_14485</name>
</gene>
<dbReference type="EMBL" id="CP081150">
    <property type="protein sequence ID" value="QZA77472.1"/>
    <property type="molecule type" value="Genomic_DNA"/>
</dbReference>